<gene>
    <name evidence="2" type="ORF">GGE66_003114</name>
</gene>
<dbReference type="InterPro" id="IPR052189">
    <property type="entry name" value="L-asp_N-monooxygenase_NS-form"/>
</dbReference>
<evidence type="ECO:0000313" key="3">
    <source>
        <dbReference type="Proteomes" id="UP000517187"/>
    </source>
</evidence>
<dbReference type="EMBL" id="JACIIJ010000006">
    <property type="protein sequence ID" value="MBB6222135.1"/>
    <property type="molecule type" value="Genomic_DNA"/>
</dbReference>
<evidence type="ECO:0000259" key="1">
    <source>
        <dbReference type="Pfam" id="PF13454"/>
    </source>
</evidence>
<dbReference type="InterPro" id="IPR038732">
    <property type="entry name" value="HpyO/CreE_NAD-binding"/>
</dbReference>
<reference evidence="2 3" key="1">
    <citation type="submission" date="2020-08" db="EMBL/GenBank/DDBJ databases">
        <title>Genomic Encyclopedia of Type Strains, Phase IV (KMG-V): Genome sequencing to study the core and pangenomes of soil and plant-associated prokaryotes.</title>
        <authorList>
            <person name="Whitman W."/>
        </authorList>
    </citation>
    <scope>NUCLEOTIDE SEQUENCE [LARGE SCALE GENOMIC DNA]</scope>
    <source>
        <strain evidence="2 3">SEMIA 4011</strain>
    </source>
</reference>
<dbReference type="PANTHER" id="PTHR40254">
    <property type="entry name" value="BLR0577 PROTEIN"/>
    <property type="match status" value="1"/>
</dbReference>
<name>A0A7W9ZTJ1_RHILE</name>
<evidence type="ECO:0000313" key="2">
    <source>
        <dbReference type="EMBL" id="MBB6222135.1"/>
    </source>
</evidence>
<feature type="domain" description="FAD-dependent urate hydroxylase HpyO/Asp monooxygenase CreE-like FAD/NAD(P)-binding" evidence="1">
    <location>
        <begin position="23"/>
        <end position="178"/>
    </location>
</feature>
<protein>
    <submittedName>
        <fullName evidence="2">Putative NAD(P)/FAD-binding protein YdhS</fullName>
    </submittedName>
</protein>
<dbReference type="PANTHER" id="PTHR40254:SF1">
    <property type="entry name" value="BLR0577 PROTEIN"/>
    <property type="match status" value="1"/>
</dbReference>
<comment type="caution">
    <text evidence="2">The sequence shown here is derived from an EMBL/GenBank/DDBJ whole genome shotgun (WGS) entry which is preliminary data.</text>
</comment>
<accession>A0A7W9ZTJ1</accession>
<proteinExistence type="predicted"/>
<dbReference type="Pfam" id="PF13454">
    <property type="entry name" value="NAD_binding_9"/>
    <property type="match status" value="1"/>
</dbReference>
<dbReference type="AlphaFoldDB" id="A0A7W9ZTJ1"/>
<dbReference type="Proteomes" id="UP000517187">
    <property type="component" value="Unassembled WGS sequence"/>
</dbReference>
<organism evidence="2 3">
    <name type="scientific">Rhizobium leguminosarum</name>
    <dbReference type="NCBI Taxonomy" id="384"/>
    <lineage>
        <taxon>Bacteria</taxon>
        <taxon>Pseudomonadati</taxon>
        <taxon>Pseudomonadota</taxon>
        <taxon>Alphaproteobacteria</taxon>
        <taxon>Hyphomicrobiales</taxon>
        <taxon>Rhizobiaceae</taxon>
        <taxon>Rhizobium/Agrobacterium group</taxon>
        <taxon>Rhizobium</taxon>
    </lineage>
</organism>
<sequence>MTLLSSRSSNSESRDADHLARIAIVGRGFTGIMTAIALFKRVDRPFHLMMFDPRAKIDIGEGISQPASTVLTSRVRDLSVNPELPDDFRRWLEVNDSWDDRPSSDRAGIEHAFVSGEIFSTYVYKRLSEALTSRPDVVVQFASDVVTAVDRHPVGGYSVSLGAEQRVRFDAVFLATGYGLRENSGEAPAAGAQIAVVIGGGIRAVDRALGLLADAKISHVTLISESGFLPQSHAPAAVGSVVTDQPMPATLRGAFRFLREAADRANLEGSGWQGIMNGFRSRARDLWVGLTQEERARFKRHVKAIYDSHRNRLPPEQYQRLHHAIASGAITVRKGKVDRIATNGVLFSAPTGLEVLAADLTIDCRFRPSGIDSPLVRSIIVAGLATRDELELGIAVDECGRTKSGMLHGLFAMGPLGLGSLPDIDLVPQIVSQSHAAASLLSSWIGKAAQENGVVRSL</sequence>
<dbReference type="SUPFAM" id="SSF51971">
    <property type="entry name" value="Nucleotide-binding domain"/>
    <property type="match status" value="1"/>
</dbReference>
<dbReference type="RefSeq" id="WP_184694774.1">
    <property type="nucleotide sequence ID" value="NZ_JACIIJ010000006.1"/>
</dbReference>